<dbReference type="Proteomes" id="UP001153737">
    <property type="component" value="Chromosome 8"/>
</dbReference>
<evidence type="ECO:0000256" key="4">
    <source>
        <dbReference type="ARBA" id="ARBA00022989"/>
    </source>
</evidence>
<reference evidence="7" key="1">
    <citation type="submission" date="2022-01" db="EMBL/GenBank/DDBJ databases">
        <authorList>
            <person name="King R."/>
        </authorList>
    </citation>
    <scope>NUCLEOTIDE SEQUENCE</scope>
</reference>
<dbReference type="EMBL" id="OU896714">
    <property type="protein sequence ID" value="CAG9824303.1"/>
    <property type="molecule type" value="Genomic_DNA"/>
</dbReference>
<proteinExistence type="inferred from homology"/>
<feature type="transmembrane region" description="Helical" evidence="6">
    <location>
        <begin position="177"/>
        <end position="203"/>
    </location>
</feature>
<evidence type="ECO:0000256" key="5">
    <source>
        <dbReference type="ARBA" id="ARBA00023136"/>
    </source>
</evidence>
<name>A0A9N9X2T4_PHACE</name>
<evidence type="ECO:0000256" key="2">
    <source>
        <dbReference type="ARBA" id="ARBA00006293"/>
    </source>
</evidence>
<dbReference type="GO" id="GO:0000139">
    <property type="term" value="C:Golgi membrane"/>
    <property type="evidence" value="ECO:0007669"/>
    <property type="project" value="TreeGrafter"/>
</dbReference>
<dbReference type="Pfam" id="PF05216">
    <property type="entry name" value="UNC-50"/>
    <property type="match status" value="1"/>
</dbReference>
<dbReference type="AlphaFoldDB" id="A0A9N9X2T4"/>
<keyword evidence="8" id="KW-1185">Reference proteome</keyword>
<comment type="subcellular location">
    <subcellularLocation>
        <location evidence="1">Membrane</location>
        <topology evidence="1">Multi-pass membrane protein</topology>
    </subcellularLocation>
</comment>
<evidence type="ECO:0000256" key="3">
    <source>
        <dbReference type="ARBA" id="ARBA00022692"/>
    </source>
</evidence>
<accession>A0A9N9X2T4</accession>
<sequence length="249" mass="29457">MSFANDICSASQCDISSAYNKCARYMRKIFKFDQMDFQFAMWQMFYLFVAPQKLIKIFRARKLSKSQYARDDPAFLVLFAAALSITTIGFSIVLKLTFVQFIKFLLLVIFIDCIGLGLLIATLFWYLTNSFLKPKTNLQDVEWGFAFDIHLNAFFPPLILLHFIQLFFYNGIISHDWFLSILLGNTFWLCSCLYYFYITFLGYNSLQILNNTRYFLVPVPWIVLLYVISLFCKWNISHIVMNFYKYRVL</sequence>
<feature type="transmembrane region" description="Helical" evidence="6">
    <location>
        <begin position="75"/>
        <end position="98"/>
    </location>
</feature>
<keyword evidence="5 6" id="KW-0472">Membrane</keyword>
<evidence type="ECO:0008006" key="9">
    <source>
        <dbReference type="Google" id="ProtNLM"/>
    </source>
</evidence>
<feature type="transmembrane region" description="Helical" evidence="6">
    <location>
        <begin position="215"/>
        <end position="236"/>
    </location>
</feature>
<keyword evidence="3 6" id="KW-0812">Transmembrane</keyword>
<evidence type="ECO:0000313" key="8">
    <source>
        <dbReference type="Proteomes" id="UP001153737"/>
    </source>
</evidence>
<feature type="transmembrane region" description="Helical" evidence="6">
    <location>
        <begin position="149"/>
        <end position="171"/>
    </location>
</feature>
<organism evidence="7 8">
    <name type="scientific">Phaedon cochleariae</name>
    <name type="common">Mustard beetle</name>
    <dbReference type="NCBI Taxonomy" id="80249"/>
    <lineage>
        <taxon>Eukaryota</taxon>
        <taxon>Metazoa</taxon>
        <taxon>Ecdysozoa</taxon>
        <taxon>Arthropoda</taxon>
        <taxon>Hexapoda</taxon>
        <taxon>Insecta</taxon>
        <taxon>Pterygota</taxon>
        <taxon>Neoptera</taxon>
        <taxon>Endopterygota</taxon>
        <taxon>Coleoptera</taxon>
        <taxon>Polyphaga</taxon>
        <taxon>Cucujiformia</taxon>
        <taxon>Chrysomeloidea</taxon>
        <taxon>Chrysomelidae</taxon>
        <taxon>Chrysomelinae</taxon>
        <taxon>Chrysomelini</taxon>
        <taxon>Phaedon</taxon>
    </lineage>
</organism>
<gene>
    <name evidence="7" type="ORF">PHAECO_LOCUS11607</name>
</gene>
<dbReference type="OrthoDB" id="10027013at2759"/>
<comment type="similarity">
    <text evidence="2">Belongs to the unc-50 family.</text>
</comment>
<reference evidence="7" key="2">
    <citation type="submission" date="2022-10" db="EMBL/GenBank/DDBJ databases">
        <authorList>
            <consortium name="ENA_rothamsted_submissions"/>
            <consortium name="culmorum"/>
            <person name="King R."/>
        </authorList>
    </citation>
    <scope>NUCLEOTIDE SEQUENCE</scope>
</reference>
<keyword evidence="4 6" id="KW-1133">Transmembrane helix</keyword>
<feature type="transmembrane region" description="Helical" evidence="6">
    <location>
        <begin position="104"/>
        <end position="128"/>
    </location>
</feature>
<evidence type="ECO:0000313" key="7">
    <source>
        <dbReference type="EMBL" id="CAG9824303.1"/>
    </source>
</evidence>
<dbReference type="InterPro" id="IPR007881">
    <property type="entry name" value="UNC-50"/>
</dbReference>
<dbReference type="PANTHER" id="PTHR12841">
    <property type="entry name" value="PROTEIN UNC-50 HOMOLOG"/>
    <property type="match status" value="1"/>
</dbReference>
<evidence type="ECO:0000256" key="1">
    <source>
        <dbReference type="ARBA" id="ARBA00004141"/>
    </source>
</evidence>
<evidence type="ECO:0000256" key="6">
    <source>
        <dbReference type="SAM" id="Phobius"/>
    </source>
</evidence>
<protein>
    <recommendedName>
        <fullName evidence="9">Unc-50-like protein</fullName>
    </recommendedName>
</protein>
<dbReference type="PANTHER" id="PTHR12841:SF6">
    <property type="entry name" value="PROTEIN UNC-50 HOMOLOG"/>
    <property type="match status" value="1"/>
</dbReference>